<dbReference type="InterPro" id="IPR026188">
    <property type="entry name" value="Lebercilin-like"/>
</dbReference>
<feature type="coiled-coil region" evidence="3">
    <location>
        <begin position="95"/>
        <end position="281"/>
    </location>
</feature>
<name>A0A5E4M0X8_9HEMI</name>
<keyword evidence="2 3" id="KW-0175">Coiled coil</keyword>
<evidence type="ECO:0000313" key="6">
    <source>
        <dbReference type="EMBL" id="VVC25213.1"/>
    </source>
</evidence>
<evidence type="ECO:0000313" key="7">
    <source>
        <dbReference type="Proteomes" id="UP000325440"/>
    </source>
</evidence>
<dbReference type="OrthoDB" id="2123794at2759"/>
<sequence>MNKNNQESVLQSNDEYPYSEEIIGEFVMELPAFNNKKIISASNQQRKKKVLKPLRTHTLSVTRRRQCTSNTPYQTTYTNGTGTHSNKSNMNNLTSNDHILKIKQLENELVEIRMKTRELIIENRLLKTLEKRHEKALSLYEGKQAKLPQVIKTYEEDNRILQNRIRQMKISYNEMENRYKSQSNELIVIQKQHRHLLDLSKNKQLSKREKLSNQLEEAQNIIKEQDNKIQKLMKQLELQNKTHKHNINLENIKIKGLQLEVKRLKNENQNLGSRADGLKTKIYSARQIFSRGVTENSINITPRIVNSESPIQYRQGDGIDKSLYKTNGSLKPELLHGKYEVNNSLMESNIIKESTNPINKRYTSHLPGNISWPYNNNSKFLKDNKPELPSIENNNYENLNEHIASQSIQESFMSRKQKDLLLAKLNQVSEDEDNNYERYYKQTSSLNQSFDERSLLSFSDGENDKFSDIS</sequence>
<reference evidence="6 7" key="1">
    <citation type="submission" date="2019-08" db="EMBL/GenBank/DDBJ databases">
        <authorList>
            <person name="Alioto T."/>
            <person name="Alioto T."/>
            <person name="Gomez Garrido J."/>
        </authorList>
    </citation>
    <scope>NUCLEOTIDE SEQUENCE [LARGE SCALE GENOMIC DNA]</scope>
</reference>
<evidence type="ECO:0000256" key="3">
    <source>
        <dbReference type="SAM" id="Coils"/>
    </source>
</evidence>
<feature type="region of interest" description="Disordered" evidence="4">
    <location>
        <begin position="70"/>
        <end position="89"/>
    </location>
</feature>
<comment type="similarity">
    <text evidence="1">Belongs to the LCA5 family.</text>
</comment>
<evidence type="ECO:0000256" key="4">
    <source>
        <dbReference type="SAM" id="MobiDB-lite"/>
    </source>
</evidence>
<accession>A0A5E4M0X8</accession>
<feature type="domain" description="Lebercilin" evidence="5">
    <location>
        <begin position="99"/>
        <end position="274"/>
    </location>
</feature>
<organism evidence="6 7">
    <name type="scientific">Cinara cedri</name>
    <dbReference type="NCBI Taxonomy" id="506608"/>
    <lineage>
        <taxon>Eukaryota</taxon>
        <taxon>Metazoa</taxon>
        <taxon>Ecdysozoa</taxon>
        <taxon>Arthropoda</taxon>
        <taxon>Hexapoda</taxon>
        <taxon>Insecta</taxon>
        <taxon>Pterygota</taxon>
        <taxon>Neoptera</taxon>
        <taxon>Paraneoptera</taxon>
        <taxon>Hemiptera</taxon>
        <taxon>Sternorrhyncha</taxon>
        <taxon>Aphidomorpha</taxon>
        <taxon>Aphidoidea</taxon>
        <taxon>Aphididae</taxon>
        <taxon>Lachninae</taxon>
        <taxon>Cinara</taxon>
    </lineage>
</organism>
<proteinExistence type="inferred from homology"/>
<keyword evidence="7" id="KW-1185">Reference proteome</keyword>
<evidence type="ECO:0000256" key="2">
    <source>
        <dbReference type="ARBA" id="ARBA00023054"/>
    </source>
</evidence>
<dbReference type="AlphaFoldDB" id="A0A5E4M0X8"/>
<dbReference type="EMBL" id="CABPRJ010000010">
    <property type="protein sequence ID" value="VVC25213.1"/>
    <property type="molecule type" value="Genomic_DNA"/>
</dbReference>
<dbReference type="PANTHER" id="PTHR16650">
    <property type="entry name" value="C21ORF13-RELATED"/>
    <property type="match status" value="1"/>
</dbReference>
<evidence type="ECO:0000256" key="1">
    <source>
        <dbReference type="ARBA" id="ARBA00010229"/>
    </source>
</evidence>
<dbReference type="Proteomes" id="UP000325440">
    <property type="component" value="Unassembled WGS sequence"/>
</dbReference>
<evidence type="ECO:0000259" key="5">
    <source>
        <dbReference type="Pfam" id="PF15619"/>
    </source>
</evidence>
<dbReference type="GO" id="GO:0005930">
    <property type="term" value="C:axoneme"/>
    <property type="evidence" value="ECO:0007669"/>
    <property type="project" value="TreeGrafter"/>
</dbReference>
<protein>
    <submittedName>
        <fullName evidence="6">Lebercilin domain</fullName>
    </submittedName>
</protein>
<dbReference type="InterPro" id="IPR028933">
    <property type="entry name" value="Lebercilin_dom"/>
</dbReference>
<dbReference type="PANTHER" id="PTHR16650:SF6">
    <property type="entry name" value="GH21622P"/>
    <property type="match status" value="1"/>
</dbReference>
<dbReference type="Pfam" id="PF15619">
    <property type="entry name" value="Lebercilin"/>
    <property type="match status" value="1"/>
</dbReference>
<gene>
    <name evidence="6" type="ORF">CINCED_3A001852</name>
</gene>
<dbReference type="GO" id="GO:0042073">
    <property type="term" value="P:intraciliary transport"/>
    <property type="evidence" value="ECO:0007669"/>
    <property type="project" value="TreeGrafter"/>
</dbReference>